<keyword evidence="1" id="KW-0732">Signal</keyword>
<reference evidence="2 3" key="2">
    <citation type="journal article" date="2019" name="G3 (Bethesda)">
        <title>Hybrid Assembly of the Genome of the Entomopathogenic Nematode Steinernema carpocapsae Identifies the X-Chromosome.</title>
        <authorList>
            <person name="Serra L."/>
            <person name="Macchietto M."/>
            <person name="Macias-Munoz A."/>
            <person name="McGill C.J."/>
            <person name="Rodriguez I.M."/>
            <person name="Rodriguez B."/>
            <person name="Murad R."/>
            <person name="Mortazavi A."/>
        </authorList>
    </citation>
    <scope>NUCLEOTIDE SEQUENCE [LARGE SCALE GENOMIC DNA]</scope>
    <source>
        <strain evidence="2 3">ALL</strain>
    </source>
</reference>
<feature type="signal peptide" evidence="1">
    <location>
        <begin position="1"/>
        <end position="19"/>
    </location>
</feature>
<dbReference type="EMBL" id="AZBU02000008">
    <property type="protein sequence ID" value="TKR68598.1"/>
    <property type="molecule type" value="Genomic_DNA"/>
</dbReference>
<keyword evidence="3" id="KW-1185">Reference proteome</keyword>
<protein>
    <recommendedName>
        <fullName evidence="4">SXP/RAL-2 family protein Ani s 5-like cation-binding domain-containing protein</fullName>
    </recommendedName>
</protein>
<gene>
    <name evidence="2" type="ORF">L596_024561</name>
</gene>
<accession>A0A4U5MH45</accession>
<organism evidence="2 3">
    <name type="scientific">Steinernema carpocapsae</name>
    <name type="common">Entomopathogenic nematode</name>
    <dbReference type="NCBI Taxonomy" id="34508"/>
    <lineage>
        <taxon>Eukaryota</taxon>
        <taxon>Metazoa</taxon>
        <taxon>Ecdysozoa</taxon>
        <taxon>Nematoda</taxon>
        <taxon>Chromadorea</taxon>
        <taxon>Rhabditida</taxon>
        <taxon>Tylenchina</taxon>
        <taxon>Panagrolaimomorpha</taxon>
        <taxon>Strongyloidoidea</taxon>
        <taxon>Steinernematidae</taxon>
        <taxon>Steinernema</taxon>
    </lineage>
</organism>
<name>A0A4U5MH45_STECR</name>
<dbReference type="OrthoDB" id="5801062at2759"/>
<reference evidence="2 3" key="1">
    <citation type="journal article" date="2015" name="Genome Biol.">
        <title>Comparative genomics of Steinernema reveals deeply conserved gene regulatory networks.</title>
        <authorList>
            <person name="Dillman A.R."/>
            <person name="Macchietto M."/>
            <person name="Porter C.F."/>
            <person name="Rogers A."/>
            <person name="Williams B."/>
            <person name="Antoshechkin I."/>
            <person name="Lee M.M."/>
            <person name="Goodwin Z."/>
            <person name="Lu X."/>
            <person name="Lewis E.E."/>
            <person name="Goodrich-Blair H."/>
            <person name="Stock S.P."/>
            <person name="Adams B.J."/>
            <person name="Sternberg P.W."/>
            <person name="Mortazavi A."/>
        </authorList>
    </citation>
    <scope>NUCLEOTIDE SEQUENCE [LARGE SCALE GENOMIC DNA]</scope>
    <source>
        <strain evidence="2 3">ALL</strain>
    </source>
</reference>
<sequence length="138" mass="14209">MLRSIALFAIVALVAPVAGDESTGGLLGAVSPLVDAASPVLGAVQPVVDAANPVVQAVSPVLEAIAPLLAAIKPVVEALGPLVKVDQALTLGGSQICCFRPCLLFLTSFLLALWTSSMLSLDSLRQETSRAPKDYPDF</sequence>
<comment type="caution">
    <text evidence="2">The sequence shown here is derived from an EMBL/GenBank/DDBJ whole genome shotgun (WGS) entry which is preliminary data.</text>
</comment>
<feature type="chain" id="PRO_5020518073" description="SXP/RAL-2 family protein Ani s 5-like cation-binding domain-containing protein" evidence="1">
    <location>
        <begin position="20"/>
        <end position="138"/>
    </location>
</feature>
<evidence type="ECO:0000313" key="2">
    <source>
        <dbReference type="EMBL" id="TKR68598.1"/>
    </source>
</evidence>
<evidence type="ECO:0000256" key="1">
    <source>
        <dbReference type="SAM" id="SignalP"/>
    </source>
</evidence>
<dbReference type="Proteomes" id="UP000298663">
    <property type="component" value="Unassembled WGS sequence"/>
</dbReference>
<evidence type="ECO:0008006" key="4">
    <source>
        <dbReference type="Google" id="ProtNLM"/>
    </source>
</evidence>
<evidence type="ECO:0000313" key="3">
    <source>
        <dbReference type="Proteomes" id="UP000298663"/>
    </source>
</evidence>
<dbReference type="AlphaFoldDB" id="A0A4U5MH45"/>
<proteinExistence type="predicted"/>